<organism evidence="2 3">
    <name type="scientific">Thermophilibacter provencensis</name>
    <dbReference type="NCBI Taxonomy" id="1852386"/>
    <lineage>
        <taxon>Bacteria</taxon>
        <taxon>Bacillati</taxon>
        <taxon>Actinomycetota</taxon>
        <taxon>Coriobacteriia</taxon>
        <taxon>Coriobacteriales</taxon>
        <taxon>Atopobiaceae</taxon>
        <taxon>Thermophilibacter</taxon>
    </lineage>
</organism>
<dbReference type="RefSeq" id="WP_289511311.1">
    <property type="nucleotide sequence ID" value="NZ_JAUDEA010000007.1"/>
</dbReference>
<gene>
    <name evidence="2" type="ORF">QUW25_06020</name>
</gene>
<dbReference type="InterPro" id="IPR044929">
    <property type="entry name" value="DNA/RNA_non-sp_Endonuclease_sf"/>
</dbReference>
<protein>
    <submittedName>
        <fullName evidence="2">DNA/RNA non-specific endonuclease</fullName>
    </submittedName>
</protein>
<accession>A0ABT7V426</accession>
<dbReference type="InterPro" id="IPR001604">
    <property type="entry name" value="Endo_G_ENPP1-like_dom"/>
</dbReference>
<keyword evidence="2" id="KW-0378">Hydrolase</keyword>
<evidence type="ECO:0000259" key="1">
    <source>
        <dbReference type="Pfam" id="PF01223"/>
    </source>
</evidence>
<dbReference type="Gene3D" id="3.40.570.10">
    <property type="entry name" value="Extracellular Endonuclease, subunit A"/>
    <property type="match status" value="1"/>
</dbReference>
<keyword evidence="2" id="KW-0255">Endonuclease</keyword>
<dbReference type="Pfam" id="PF01223">
    <property type="entry name" value="Endonuclease_NS"/>
    <property type="match status" value="1"/>
</dbReference>
<reference evidence="2" key="1">
    <citation type="submission" date="2023-06" db="EMBL/GenBank/DDBJ databases">
        <title>Identification and characterization of horizontal gene transfer across gut microbiota members of farm animals based on homology search.</title>
        <authorList>
            <person name="Schwarzerova J."/>
            <person name="Nykrynova M."/>
            <person name="Jureckova K."/>
            <person name="Cejkova D."/>
            <person name="Rychlik I."/>
        </authorList>
    </citation>
    <scope>NUCLEOTIDE SEQUENCE</scope>
    <source>
        <strain evidence="2">153_Feed</strain>
    </source>
</reference>
<dbReference type="EMBL" id="JAUDEA010000007">
    <property type="protein sequence ID" value="MDM8271226.1"/>
    <property type="molecule type" value="Genomic_DNA"/>
</dbReference>
<keyword evidence="3" id="KW-1185">Reference proteome</keyword>
<evidence type="ECO:0000313" key="3">
    <source>
        <dbReference type="Proteomes" id="UP001529256"/>
    </source>
</evidence>
<dbReference type="Proteomes" id="UP001529256">
    <property type="component" value="Unassembled WGS sequence"/>
</dbReference>
<name>A0ABT7V426_9ACTN</name>
<feature type="domain" description="DNA/RNA non-specific endonuclease/pyrophosphatase/phosphodiesterase" evidence="1">
    <location>
        <begin position="92"/>
        <end position="232"/>
    </location>
</feature>
<sequence length="258" mass="28363">MARRRPKTQPGFKGIAGLLAALFVTVLFFGLSGALQGIIDPQPQLERLSERQATYTAWDAEKYPDYYRVIGTAVVDVELEPGEVVYEGLDSLGRTGRVVANVTLDMAREGSEREREDISDIHPSGWGHNREVDIEMPHGKTYHGALFNRSHLLAKSLGGDDAAYNLVTGTRPQNVGDNRGQDGGMAYTEGIARDWLYDNPKGTIYYSAAPVYEGDELLPRSVIVDVRSSDGSVDQEVEVFNAALGFEIDYATGEFVEL</sequence>
<dbReference type="GO" id="GO:0004519">
    <property type="term" value="F:endonuclease activity"/>
    <property type="evidence" value="ECO:0007669"/>
    <property type="project" value="UniProtKB-KW"/>
</dbReference>
<comment type="caution">
    <text evidence="2">The sequence shown here is derived from an EMBL/GenBank/DDBJ whole genome shotgun (WGS) entry which is preliminary data.</text>
</comment>
<evidence type="ECO:0000313" key="2">
    <source>
        <dbReference type="EMBL" id="MDM8271226.1"/>
    </source>
</evidence>
<keyword evidence="2" id="KW-0540">Nuclease</keyword>
<reference evidence="2" key="2">
    <citation type="submission" date="2023-06" db="EMBL/GenBank/DDBJ databases">
        <authorList>
            <person name="Zeman M."/>
            <person name="Kubasova T."/>
            <person name="Jahodarova E."/>
            <person name="Nykrynova M."/>
            <person name="Rychlik I."/>
        </authorList>
    </citation>
    <scope>NUCLEOTIDE SEQUENCE</scope>
    <source>
        <strain evidence="2">153_Feed</strain>
    </source>
</reference>
<proteinExistence type="predicted"/>